<sequence>MLLRRRRRGVSRLTRRDRASPLKPSLRACVGVLQRVGSAQHRRVMPCLREPARDAQGVLVRFGVGTGQGSALLASSRRSHELAERRRLAEQRSVWEQYLAWEVTS</sequence>
<dbReference type="GeneID" id="37267007"/>
<evidence type="ECO:0000313" key="1">
    <source>
        <dbReference type="EMBL" id="PWO00105.1"/>
    </source>
</evidence>
<gene>
    <name evidence="1" type="ORF">FA09DRAFT_206066</name>
</gene>
<keyword evidence="2" id="KW-1185">Reference proteome</keyword>
<accession>A0A316ZGG4</accession>
<dbReference type="RefSeq" id="XP_025600383.1">
    <property type="nucleotide sequence ID" value="XM_025739461.1"/>
</dbReference>
<name>A0A316ZGG4_9BASI</name>
<evidence type="ECO:0000313" key="2">
    <source>
        <dbReference type="Proteomes" id="UP000245946"/>
    </source>
</evidence>
<dbReference type="Proteomes" id="UP000245946">
    <property type="component" value="Unassembled WGS sequence"/>
</dbReference>
<dbReference type="EMBL" id="KZ819286">
    <property type="protein sequence ID" value="PWO00105.1"/>
    <property type="molecule type" value="Genomic_DNA"/>
</dbReference>
<organism evidence="1 2">
    <name type="scientific">Tilletiopsis washingtonensis</name>
    <dbReference type="NCBI Taxonomy" id="58919"/>
    <lineage>
        <taxon>Eukaryota</taxon>
        <taxon>Fungi</taxon>
        <taxon>Dikarya</taxon>
        <taxon>Basidiomycota</taxon>
        <taxon>Ustilaginomycotina</taxon>
        <taxon>Exobasidiomycetes</taxon>
        <taxon>Entylomatales</taxon>
        <taxon>Entylomatales incertae sedis</taxon>
        <taxon>Tilletiopsis</taxon>
    </lineage>
</organism>
<reference evidence="1 2" key="1">
    <citation type="journal article" date="2018" name="Mol. Biol. Evol.">
        <title>Broad Genomic Sampling Reveals a Smut Pathogenic Ancestry of the Fungal Clade Ustilaginomycotina.</title>
        <authorList>
            <person name="Kijpornyongpan T."/>
            <person name="Mondo S.J."/>
            <person name="Barry K."/>
            <person name="Sandor L."/>
            <person name="Lee J."/>
            <person name="Lipzen A."/>
            <person name="Pangilinan J."/>
            <person name="LaButti K."/>
            <person name="Hainaut M."/>
            <person name="Henrissat B."/>
            <person name="Grigoriev I.V."/>
            <person name="Spatafora J.W."/>
            <person name="Aime M.C."/>
        </authorList>
    </citation>
    <scope>NUCLEOTIDE SEQUENCE [LARGE SCALE GENOMIC DNA]</scope>
    <source>
        <strain evidence="1 2">MCA 4186</strain>
    </source>
</reference>
<proteinExistence type="predicted"/>
<protein>
    <submittedName>
        <fullName evidence="1">Uncharacterized protein</fullName>
    </submittedName>
</protein>
<dbReference type="AlphaFoldDB" id="A0A316ZGG4"/>